<evidence type="ECO:0000259" key="12">
    <source>
        <dbReference type="SMART" id="SM00078"/>
    </source>
</evidence>
<evidence type="ECO:0000313" key="14">
    <source>
        <dbReference type="Proteomes" id="UP000261640"/>
    </source>
</evidence>
<dbReference type="AlphaFoldDB" id="A0A3Q3LFH9"/>
<evidence type="ECO:0000256" key="10">
    <source>
        <dbReference type="ARBA" id="ARBA00032881"/>
    </source>
</evidence>
<dbReference type="Gene3D" id="1.10.100.10">
    <property type="entry name" value="Insulin-like"/>
    <property type="match status" value="1"/>
</dbReference>
<keyword evidence="4" id="KW-0964">Secreted</keyword>
<evidence type="ECO:0000256" key="8">
    <source>
        <dbReference type="ARBA" id="ARBA00025288"/>
    </source>
</evidence>
<dbReference type="InterPro" id="IPR036438">
    <property type="entry name" value="Insulin-like_sf"/>
</dbReference>
<evidence type="ECO:0000256" key="5">
    <source>
        <dbReference type="ARBA" id="ARBA00022685"/>
    </source>
</evidence>
<dbReference type="PROSITE" id="PS00262">
    <property type="entry name" value="INSULIN"/>
    <property type="match status" value="1"/>
</dbReference>
<accession>A0A3Q3LFH9</accession>
<keyword evidence="14" id="KW-1185">Reference proteome</keyword>
<dbReference type="STRING" id="205130.ENSMAMP00000008566"/>
<comment type="subcellular location">
    <subcellularLocation>
        <location evidence="1">Secreted</location>
    </subcellularLocation>
</comment>
<dbReference type="SUPFAM" id="SSF56994">
    <property type="entry name" value="Insulin-like"/>
    <property type="match status" value="1"/>
</dbReference>
<dbReference type="SMART" id="SM00078">
    <property type="entry name" value="IlGF"/>
    <property type="match status" value="1"/>
</dbReference>
<evidence type="ECO:0000256" key="11">
    <source>
        <dbReference type="SAM" id="SignalP"/>
    </source>
</evidence>
<dbReference type="GeneTree" id="ENSGT00940000176935"/>
<evidence type="ECO:0000256" key="1">
    <source>
        <dbReference type="ARBA" id="ARBA00004613"/>
    </source>
</evidence>
<comment type="similarity">
    <text evidence="2">Belongs to the insulin family.</text>
</comment>
<name>A0A3Q3LFH9_9TELE</name>
<evidence type="ECO:0000313" key="13">
    <source>
        <dbReference type="Ensembl" id="ENSMAMP00000008566.1"/>
    </source>
</evidence>
<dbReference type="GO" id="GO:0007193">
    <property type="term" value="P:adenylate cyclase-inhibiting G protein-coupled receptor signaling pathway"/>
    <property type="evidence" value="ECO:0007669"/>
    <property type="project" value="TreeGrafter"/>
</dbReference>
<reference evidence="13" key="1">
    <citation type="submission" date="2025-08" db="UniProtKB">
        <authorList>
            <consortium name="Ensembl"/>
        </authorList>
    </citation>
    <scope>IDENTIFICATION</scope>
</reference>
<dbReference type="InterPro" id="IPR022353">
    <property type="entry name" value="Insulin_CS"/>
</dbReference>
<reference evidence="13" key="2">
    <citation type="submission" date="2025-09" db="UniProtKB">
        <authorList>
            <consortium name="Ensembl"/>
        </authorList>
    </citation>
    <scope>IDENTIFICATION</scope>
</reference>
<organism evidence="13 14">
    <name type="scientific">Mastacembelus armatus</name>
    <name type="common">zig-zag eel</name>
    <dbReference type="NCBI Taxonomy" id="205130"/>
    <lineage>
        <taxon>Eukaryota</taxon>
        <taxon>Metazoa</taxon>
        <taxon>Chordata</taxon>
        <taxon>Craniata</taxon>
        <taxon>Vertebrata</taxon>
        <taxon>Euteleostomi</taxon>
        <taxon>Actinopterygii</taxon>
        <taxon>Neopterygii</taxon>
        <taxon>Teleostei</taxon>
        <taxon>Neoteleostei</taxon>
        <taxon>Acanthomorphata</taxon>
        <taxon>Anabantaria</taxon>
        <taxon>Synbranchiformes</taxon>
        <taxon>Mastacembelidae</taxon>
        <taxon>Mastacembelus</taxon>
    </lineage>
</organism>
<feature type="chain" id="PRO_5018602127" description="Insulin-like 3" evidence="11">
    <location>
        <begin position="24"/>
        <end position="155"/>
    </location>
</feature>
<dbReference type="PANTHER" id="PTHR10423">
    <property type="entry name" value="INSULIN-LIKE 3"/>
    <property type="match status" value="1"/>
</dbReference>
<evidence type="ECO:0000256" key="2">
    <source>
        <dbReference type="ARBA" id="ARBA00009034"/>
    </source>
</evidence>
<keyword evidence="7" id="KW-1015">Disulfide bond</keyword>
<dbReference type="InterPro" id="IPR016179">
    <property type="entry name" value="Insulin-like"/>
</dbReference>
<evidence type="ECO:0000256" key="6">
    <source>
        <dbReference type="ARBA" id="ARBA00022729"/>
    </source>
</evidence>
<dbReference type="GO" id="GO:0005179">
    <property type="term" value="F:hormone activity"/>
    <property type="evidence" value="ECO:0007669"/>
    <property type="project" value="InterPro"/>
</dbReference>
<dbReference type="PANTHER" id="PTHR10423:SF3">
    <property type="entry name" value="INSULIN-LIKE 3"/>
    <property type="match status" value="1"/>
</dbReference>
<dbReference type="Ensembl" id="ENSMAMT00000008791.2">
    <property type="protein sequence ID" value="ENSMAMP00000008566.1"/>
    <property type="gene ID" value="ENSMAMG00000005804.2"/>
</dbReference>
<evidence type="ECO:0000256" key="9">
    <source>
        <dbReference type="ARBA" id="ARBA00032209"/>
    </source>
</evidence>
<dbReference type="Proteomes" id="UP000261640">
    <property type="component" value="Unplaced"/>
</dbReference>
<evidence type="ECO:0000256" key="7">
    <source>
        <dbReference type="ARBA" id="ARBA00023157"/>
    </source>
</evidence>
<dbReference type="GO" id="GO:0005615">
    <property type="term" value="C:extracellular space"/>
    <property type="evidence" value="ECO:0007669"/>
    <property type="project" value="TreeGrafter"/>
</dbReference>
<protein>
    <recommendedName>
        <fullName evidence="3">Insulin-like 3</fullName>
    </recommendedName>
    <alternativeName>
        <fullName evidence="10">Leydig insulin-like peptide</fullName>
    </alternativeName>
    <alternativeName>
        <fullName evidence="9">Relaxin-like factor</fullName>
    </alternativeName>
</protein>
<dbReference type="InterPro" id="IPR043387">
    <property type="entry name" value="INSL3/INSL4"/>
</dbReference>
<evidence type="ECO:0000256" key="3">
    <source>
        <dbReference type="ARBA" id="ARBA00014427"/>
    </source>
</evidence>
<proteinExistence type="inferred from homology"/>
<dbReference type="PROSITE" id="PS51257">
    <property type="entry name" value="PROKAR_LIPOPROTEIN"/>
    <property type="match status" value="1"/>
</dbReference>
<feature type="signal peptide" evidence="11">
    <location>
        <begin position="1"/>
        <end position="23"/>
    </location>
</feature>
<evidence type="ECO:0000256" key="4">
    <source>
        <dbReference type="ARBA" id="ARBA00022525"/>
    </source>
</evidence>
<comment type="function">
    <text evidence="8">Seems to play a role in testicular function. May be a trophic hormone with a role in testicular descent in fetal life. Is a ligand for LGR8 receptor.</text>
</comment>
<keyword evidence="5" id="KW-0165">Cleavage on pair of basic residues</keyword>
<feature type="domain" description="Insulin-like" evidence="12">
    <location>
        <begin position="27"/>
        <end position="155"/>
    </location>
</feature>
<dbReference type="InParanoid" id="A0A3Q3LFH9"/>
<dbReference type="GO" id="GO:0001664">
    <property type="term" value="F:G protein-coupled receptor binding"/>
    <property type="evidence" value="ECO:0007669"/>
    <property type="project" value="TreeGrafter"/>
</dbReference>
<sequence length="155" mass="17512">MSAAKCLACLMVTLVAAACVAHAQERIKICGRELIRLAVSSCGNARVRKSILDRELDQYEFTPQVHSKMQNILFCLLKFDLRFSTENEKCFFLACTGYRSTEMVNSTPESDGNKDVLSWTPHWYPLSSRIRRAAAQISDICCEKGCSMKELIQFC</sequence>
<keyword evidence="6 11" id="KW-0732">Signal</keyword>